<accession>A0A1J4MII6</accession>
<dbReference type="Pfam" id="PF00069">
    <property type="entry name" value="Pkinase"/>
    <property type="match status" value="1"/>
</dbReference>
<dbReference type="GO" id="GO:0007094">
    <property type="term" value="P:mitotic spindle assembly checkpoint signaling"/>
    <property type="evidence" value="ECO:0007669"/>
    <property type="project" value="InterPro"/>
</dbReference>
<dbReference type="PANTHER" id="PTHR14030:SF28">
    <property type="entry name" value="BUB1 N-TERMINAL DOMAIN-CONTAINING PROTEIN"/>
    <property type="match status" value="1"/>
</dbReference>
<dbReference type="PANTHER" id="PTHR14030">
    <property type="entry name" value="MITOTIC CHECKPOINT SERINE/THREONINE-PROTEIN KINASE BUB1"/>
    <property type="match status" value="1"/>
</dbReference>
<sequence>MMKEKYKTFFSFNVDILKDERTKGNNSSLKNDELSFEEIGYLRYQLKYHEFNNLQGVDKENVSKVCQKRTFCNLTNNGDWVKKDIDSRRISILESINNENSELNKVCEVIESLNLNSSQKEQIGISPASSQSSNYTVFKLGSCGNFDKSEEGATFHSEGNYYLVSMFSACKYNSEQDTNKYEKSLFSMGLVSTMNPYHVRSRSFRESIMLNYINERYNNYSKLQTFAIPYMLYQINLASAKNKNDIPSLNQSSFKTGYSFTLEINQGYKRTFMLKKLIGSGANASVFSSDVCTIVNEKLVSVFSCAVKIQHKDLGLNIREIYCGLSLYKRNKKREPDINWKASLEIEKPLISNEYQTNSFNEAIKKGSPLVQKTARSSISTTYLPGSNIPSSRNSLNSFVAPMEILNENHSSENMCRNSLNNLIQASGVGFYVNSTNTPLNNLKRNSVSSVKTASRVSISSNYTCNYMDSSSDRNSLIEPIEIGVGVTVFCITELFIVSQSSSGMIQNILTREMMKGNREQEKKQKNRELNDHNTSVGISILPTFFGSQSLQNILNEHYLKNGATVEEPMLLFLTYQFAETLLALNEMKILHGDIKPDNILLYPNPSFDGECWSNGSNLLTHHPLIPENHELPIFMSIIDFGRSLDIGEVYKNTFFEGNCHAKGFLPPVMLENLPWIHHIDIFGIASTIHCLITGRYMELTKWSDETLKCLEYEHTINKDGDYILKVYNYRIKNQSSCLKRNWKMEFWSSFMANCINFCPILHSRSLPNTNKFQNPLFYNNEVEPTPEQTKSLHVSQSIDEISQNIRFFLKKVQADIVSIFQEDQQLKTTLYKQLLKTRKQLQNISASN</sequence>
<keyword evidence="7" id="KW-1185">Reference proteome</keyword>
<keyword evidence="2" id="KW-0158">Chromosome</keyword>
<dbReference type="RefSeq" id="XP_028875294.1">
    <property type="nucleotide sequence ID" value="XM_029019887.1"/>
</dbReference>
<dbReference type="GO" id="GO:0005524">
    <property type="term" value="F:ATP binding"/>
    <property type="evidence" value="ECO:0007669"/>
    <property type="project" value="InterPro"/>
</dbReference>
<dbReference type="GO" id="GO:0051754">
    <property type="term" value="P:meiotic sister chromatid cohesion, centromeric"/>
    <property type="evidence" value="ECO:0007669"/>
    <property type="project" value="TreeGrafter"/>
</dbReference>
<dbReference type="VEuPathDB" id="CryptoDB:cubi_02876"/>
<organism evidence="6 7">
    <name type="scientific">Cryptosporidium ubiquitum</name>
    <dbReference type="NCBI Taxonomy" id="857276"/>
    <lineage>
        <taxon>Eukaryota</taxon>
        <taxon>Sar</taxon>
        <taxon>Alveolata</taxon>
        <taxon>Apicomplexa</taxon>
        <taxon>Conoidasida</taxon>
        <taxon>Coccidia</taxon>
        <taxon>Eucoccidiorida</taxon>
        <taxon>Eimeriorina</taxon>
        <taxon>Cryptosporidiidae</taxon>
        <taxon>Cryptosporidium</taxon>
    </lineage>
</organism>
<dbReference type="AlphaFoldDB" id="A0A1J4MII6"/>
<dbReference type="InterPro" id="IPR008271">
    <property type="entry name" value="Ser/Thr_kinase_AS"/>
</dbReference>
<dbReference type="InterPro" id="IPR011009">
    <property type="entry name" value="Kinase-like_dom_sf"/>
</dbReference>
<keyword evidence="3" id="KW-0995">Kinetochore</keyword>
<reference evidence="6 7" key="1">
    <citation type="submission" date="2016-10" db="EMBL/GenBank/DDBJ databases">
        <title>Reductive evolution of mitochondrial metabolism and differential evolution of invasion-related proteins in Cryptosporidium.</title>
        <authorList>
            <person name="Liu S."/>
            <person name="Roellig D.M."/>
            <person name="Guo Y."/>
            <person name="Li N."/>
            <person name="Frace M.A."/>
            <person name="Tang K."/>
            <person name="Zhang L."/>
            <person name="Feng Y."/>
            <person name="Xiao L."/>
        </authorList>
    </citation>
    <scope>NUCLEOTIDE SEQUENCE [LARGE SCALE GENOMIC DNA]</scope>
    <source>
        <strain evidence="6">39726</strain>
    </source>
</reference>
<dbReference type="PROSITE" id="PS50011">
    <property type="entry name" value="PROTEIN_KINASE_DOM"/>
    <property type="match status" value="1"/>
</dbReference>
<name>A0A1J4MII6_9CRYT</name>
<dbReference type="GO" id="GO:0000776">
    <property type="term" value="C:kinetochore"/>
    <property type="evidence" value="ECO:0007669"/>
    <property type="project" value="UniProtKB-KW"/>
</dbReference>
<gene>
    <name evidence="6" type="ORF">cubi_02876</name>
</gene>
<dbReference type="OrthoDB" id="248495at2759"/>
<dbReference type="Gene3D" id="1.10.510.10">
    <property type="entry name" value="Transferase(Phosphotransferase) domain 1"/>
    <property type="match status" value="1"/>
</dbReference>
<evidence type="ECO:0000256" key="2">
    <source>
        <dbReference type="ARBA" id="ARBA00022454"/>
    </source>
</evidence>
<feature type="domain" description="Protein kinase" evidence="5">
    <location>
        <begin position="421"/>
        <end position="778"/>
    </location>
</feature>
<evidence type="ECO:0000256" key="4">
    <source>
        <dbReference type="ARBA" id="ARBA00023328"/>
    </source>
</evidence>
<keyword evidence="6" id="KW-0808">Transferase</keyword>
<keyword evidence="4" id="KW-0137">Centromere</keyword>
<dbReference type="GO" id="GO:0005634">
    <property type="term" value="C:nucleus"/>
    <property type="evidence" value="ECO:0007669"/>
    <property type="project" value="TreeGrafter"/>
</dbReference>
<keyword evidence="6" id="KW-0418">Kinase</keyword>
<evidence type="ECO:0000256" key="3">
    <source>
        <dbReference type="ARBA" id="ARBA00022838"/>
    </source>
</evidence>
<dbReference type="GO" id="GO:0004672">
    <property type="term" value="F:protein kinase activity"/>
    <property type="evidence" value="ECO:0007669"/>
    <property type="project" value="InterPro"/>
</dbReference>
<dbReference type="GeneID" id="39979666"/>
<evidence type="ECO:0000256" key="1">
    <source>
        <dbReference type="ARBA" id="ARBA00004629"/>
    </source>
</evidence>
<dbReference type="Proteomes" id="UP000186176">
    <property type="component" value="Unassembled WGS sequence"/>
</dbReference>
<protein>
    <submittedName>
        <fullName evidence="6">Bub1p related protein kinase</fullName>
    </submittedName>
</protein>
<comment type="caution">
    <text evidence="6">The sequence shown here is derived from an EMBL/GenBank/DDBJ whole genome shotgun (WGS) entry which is preliminary data.</text>
</comment>
<dbReference type="InterPro" id="IPR000719">
    <property type="entry name" value="Prot_kinase_dom"/>
</dbReference>
<dbReference type="SMART" id="SM00220">
    <property type="entry name" value="S_TKc"/>
    <property type="match status" value="1"/>
</dbReference>
<dbReference type="InterPro" id="IPR015661">
    <property type="entry name" value="Bub1/Mad3"/>
</dbReference>
<evidence type="ECO:0000313" key="7">
    <source>
        <dbReference type="Proteomes" id="UP000186176"/>
    </source>
</evidence>
<comment type="subcellular location">
    <subcellularLocation>
        <location evidence="1">Chromosome</location>
        <location evidence="1">Centromere</location>
        <location evidence="1">Kinetochore</location>
    </subcellularLocation>
</comment>
<evidence type="ECO:0000259" key="5">
    <source>
        <dbReference type="PROSITE" id="PS50011"/>
    </source>
</evidence>
<evidence type="ECO:0000313" key="6">
    <source>
        <dbReference type="EMBL" id="OII74074.1"/>
    </source>
</evidence>
<proteinExistence type="predicted"/>
<dbReference type="SUPFAM" id="SSF56112">
    <property type="entry name" value="Protein kinase-like (PK-like)"/>
    <property type="match status" value="1"/>
</dbReference>
<dbReference type="EMBL" id="LRBP01000013">
    <property type="protein sequence ID" value="OII74074.1"/>
    <property type="molecule type" value="Genomic_DNA"/>
</dbReference>
<dbReference type="PROSITE" id="PS00108">
    <property type="entry name" value="PROTEIN_KINASE_ST"/>
    <property type="match status" value="1"/>
</dbReference>